<protein>
    <submittedName>
        <fullName evidence="1">Uncharacterized protein</fullName>
    </submittedName>
</protein>
<organism evidence="1 2">
    <name type="scientific">Vaccinium darrowii</name>
    <dbReference type="NCBI Taxonomy" id="229202"/>
    <lineage>
        <taxon>Eukaryota</taxon>
        <taxon>Viridiplantae</taxon>
        <taxon>Streptophyta</taxon>
        <taxon>Embryophyta</taxon>
        <taxon>Tracheophyta</taxon>
        <taxon>Spermatophyta</taxon>
        <taxon>Magnoliopsida</taxon>
        <taxon>eudicotyledons</taxon>
        <taxon>Gunneridae</taxon>
        <taxon>Pentapetalae</taxon>
        <taxon>asterids</taxon>
        <taxon>Ericales</taxon>
        <taxon>Ericaceae</taxon>
        <taxon>Vaccinioideae</taxon>
        <taxon>Vaccinieae</taxon>
        <taxon>Vaccinium</taxon>
    </lineage>
</organism>
<sequence length="352" mass="38879">MRKGHASVIPLAYLRWINAWMLAALIILMTICSSSQGQGIPLNATVSTDGSGQFTTIQAAINAAPNMSVTKYYIWIRAGRYMENVLVGKKKHNIVLIGDGMEKTVISGNRSNATGFSTYETATVGIKGQGFTAQHITFENSAGPDGNQAVAVRIEADVSAFYKCRFLGYQDTLYTSRNRQFFRECEIFGTVDFIFGGAAVIFQNCKIFTLNPRDSQKNTITAQKRESPGGKTGIVIQNCTITAAPGLAPQLSKFQTFLGRPWGLFSRTVVMHSFLDDLIDPMGWLAWEGRSPDKIDEVFYAEYENKGPGANTKGRVPWAREINNSSEAAMFTVKNFIKGDQWIPSTIPFDIM</sequence>
<dbReference type="EMBL" id="CM037153">
    <property type="protein sequence ID" value="KAH7857717.1"/>
    <property type="molecule type" value="Genomic_DNA"/>
</dbReference>
<gene>
    <name evidence="1" type="ORF">Vadar_015809</name>
</gene>
<name>A0ACB7YVS1_9ERIC</name>
<accession>A0ACB7YVS1</accession>
<evidence type="ECO:0000313" key="1">
    <source>
        <dbReference type="EMBL" id="KAH7857717.1"/>
    </source>
</evidence>
<comment type="caution">
    <text evidence="1">The sequence shown here is derived from an EMBL/GenBank/DDBJ whole genome shotgun (WGS) entry which is preliminary data.</text>
</comment>
<dbReference type="Proteomes" id="UP000828048">
    <property type="component" value="Chromosome 3"/>
</dbReference>
<reference evidence="1 2" key="1">
    <citation type="journal article" date="2021" name="Hortic Res">
        <title>High-quality reference genome and annotation aids understanding of berry development for evergreen blueberry (Vaccinium darrowii).</title>
        <authorList>
            <person name="Yu J."/>
            <person name="Hulse-Kemp A.M."/>
            <person name="Babiker E."/>
            <person name="Staton M."/>
        </authorList>
    </citation>
    <scope>NUCLEOTIDE SEQUENCE [LARGE SCALE GENOMIC DNA]</scope>
    <source>
        <strain evidence="2">cv. NJ 8807/NJ 8810</strain>
        <tissue evidence="1">Young leaf</tissue>
    </source>
</reference>
<keyword evidence="2" id="KW-1185">Reference proteome</keyword>
<evidence type="ECO:0000313" key="2">
    <source>
        <dbReference type="Proteomes" id="UP000828048"/>
    </source>
</evidence>
<proteinExistence type="predicted"/>